<gene>
    <name evidence="1" type="ORF">Ssi02_77890</name>
</gene>
<evidence type="ECO:0000313" key="2">
    <source>
        <dbReference type="Proteomes" id="UP000606172"/>
    </source>
</evidence>
<comment type="caution">
    <text evidence="1">The sequence shown here is derived from an EMBL/GenBank/DDBJ whole genome shotgun (WGS) entry which is preliminary data.</text>
</comment>
<protein>
    <submittedName>
        <fullName evidence="1">Uncharacterized protein</fullName>
    </submittedName>
</protein>
<keyword evidence="2" id="KW-1185">Reference proteome</keyword>
<organism evidence="1 2">
    <name type="scientific">Sinosporangium siamense</name>
    <dbReference type="NCBI Taxonomy" id="1367973"/>
    <lineage>
        <taxon>Bacteria</taxon>
        <taxon>Bacillati</taxon>
        <taxon>Actinomycetota</taxon>
        <taxon>Actinomycetes</taxon>
        <taxon>Streptosporangiales</taxon>
        <taxon>Streptosporangiaceae</taxon>
        <taxon>Sinosporangium</taxon>
    </lineage>
</organism>
<proteinExistence type="predicted"/>
<sequence length="112" mass="11633">MLGADIAVPEPGRLMAGHFRKADEVCAHRSAAGAAEVDAEAVERSDGHALIQAGQARQQMIAGNAVMSLSPCFLLSQVQHLPGTSGQEALQGLVKDGLPQLPQHDASVRASN</sequence>
<dbReference type="AlphaFoldDB" id="A0A919RPN5"/>
<accession>A0A919RPN5</accession>
<dbReference type="EMBL" id="BOOW01000062">
    <property type="protein sequence ID" value="GII97558.1"/>
    <property type="molecule type" value="Genomic_DNA"/>
</dbReference>
<dbReference type="Proteomes" id="UP000606172">
    <property type="component" value="Unassembled WGS sequence"/>
</dbReference>
<reference evidence="1" key="1">
    <citation type="submission" date="2021-01" db="EMBL/GenBank/DDBJ databases">
        <title>Whole genome shotgun sequence of Sinosporangium siamense NBRC 109515.</title>
        <authorList>
            <person name="Komaki H."/>
            <person name="Tamura T."/>
        </authorList>
    </citation>
    <scope>NUCLEOTIDE SEQUENCE</scope>
    <source>
        <strain evidence="1">NBRC 109515</strain>
    </source>
</reference>
<evidence type="ECO:0000313" key="1">
    <source>
        <dbReference type="EMBL" id="GII97558.1"/>
    </source>
</evidence>
<name>A0A919RPN5_9ACTN</name>